<evidence type="ECO:0000259" key="2">
    <source>
        <dbReference type="PROSITE" id="PS51903"/>
    </source>
</evidence>
<evidence type="ECO:0000313" key="4">
    <source>
        <dbReference type="Proteomes" id="UP001519535"/>
    </source>
</evidence>
<dbReference type="EMBL" id="JAHCLR010000013">
    <property type="protein sequence ID" value="MBS9533659.1"/>
    <property type="molecule type" value="Genomic_DNA"/>
</dbReference>
<organism evidence="3 4">
    <name type="scientific">Mycolicibacter acidiphilus</name>
    <dbReference type="NCBI Taxonomy" id="2835306"/>
    <lineage>
        <taxon>Bacteria</taxon>
        <taxon>Bacillati</taxon>
        <taxon>Actinomycetota</taxon>
        <taxon>Actinomycetes</taxon>
        <taxon>Mycobacteriales</taxon>
        <taxon>Mycobacteriaceae</taxon>
        <taxon>Mycolicibacter</taxon>
    </lineage>
</organism>
<dbReference type="SUPFAM" id="SSF81923">
    <property type="entry name" value="Double Clp-N motif"/>
    <property type="match status" value="1"/>
</dbReference>
<name>A0ABS5RL44_9MYCO</name>
<evidence type="ECO:0000256" key="1">
    <source>
        <dbReference type="PROSITE-ProRule" id="PRU01251"/>
    </source>
</evidence>
<feature type="domain" description="Clp R" evidence="2">
    <location>
        <begin position="2"/>
        <end position="150"/>
    </location>
</feature>
<dbReference type="PROSITE" id="PS51903">
    <property type="entry name" value="CLP_R"/>
    <property type="match status" value="1"/>
</dbReference>
<dbReference type="Proteomes" id="UP001519535">
    <property type="component" value="Unassembled WGS sequence"/>
</dbReference>
<dbReference type="InterPro" id="IPR004176">
    <property type="entry name" value="Clp_R_N"/>
</dbReference>
<accession>A0ABS5RL44</accession>
<comment type="caution">
    <text evidence="3">The sequence shown here is derived from an EMBL/GenBank/DDBJ whole genome shotgun (WGS) entry which is preliminary data.</text>
</comment>
<reference evidence="3 4" key="1">
    <citation type="submission" date="2021-05" db="EMBL/GenBank/DDBJ databases">
        <title>Mycobacterium acidophilum sp. nov., an extremely acid-tolerant member of the genus Mycobacterium.</title>
        <authorList>
            <person name="Xia J."/>
        </authorList>
    </citation>
    <scope>NUCLEOTIDE SEQUENCE [LARGE SCALE GENOMIC DNA]</scope>
    <source>
        <strain evidence="3 4">M1</strain>
    </source>
</reference>
<evidence type="ECO:0000313" key="3">
    <source>
        <dbReference type="EMBL" id="MBS9533659.1"/>
    </source>
</evidence>
<dbReference type="RefSeq" id="WP_214092536.1">
    <property type="nucleotide sequence ID" value="NZ_JAHCLR010000013.1"/>
</dbReference>
<keyword evidence="4" id="KW-1185">Reference proteome</keyword>
<dbReference type="Pfam" id="PF02861">
    <property type="entry name" value="Clp_N"/>
    <property type="match status" value="1"/>
</dbReference>
<proteinExistence type="predicted"/>
<protein>
    <recommendedName>
        <fullName evidence="2">Clp R domain-containing protein</fullName>
    </recommendedName>
</protein>
<dbReference type="Gene3D" id="1.10.1780.10">
    <property type="entry name" value="Clp, N-terminal domain"/>
    <property type="match status" value="1"/>
</dbReference>
<dbReference type="InterPro" id="IPR036628">
    <property type="entry name" value="Clp_N_dom_sf"/>
</dbReference>
<sequence>MFESINDDARQTLLTAAEHARALWHGHIGVEHLLLALVDHARGPVTEALFTANLSPRDIWTQARRLVGDAIDGPPEHLPYSPGVKHVLHLAMTESRRLGHHHIGAEHLLLGILGRLDDPWAGPEVAGEILQALGAEVGLLRQDLTARLPS</sequence>
<gene>
    <name evidence="3" type="ORF">KIH27_08685</name>
</gene>
<keyword evidence="1" id="KW-0677">Repeat</keyword>